<dbReference type="PaxDb" id="9796-ENSECAP00000026705"/>
<dbReference type="InterPro" id="IPR025934">
    <property type="entry name" value="NudC_N_dom"/>
</dbReference>
<dbReference type="Proteomes" id="UP000002281">
    <property type="component" value="Chromosome 4"/>
</dbReference>
<dbReference type="InterPro" id="IPR037898">
    <property type="entry name" value="NudC_fam"/>
</dbReference>
<reference evidence="5" key="2">
    <citation type="submission" date="2025-08" db="UniProtKB">
        <authorList>
            <consortium name="Ensembl"/>
        </authorList>
    </citation>
    <scope>IDENTIFICATION</scope>
    <source>
        <strain evidence="5">Thoroughbred</strain>
    </source>
</reference>
<evidence type="ECO:0000256" key="3">
    <source>
        <dbReference type="SAM" id="MobiDB-lite"/>
    </source>
</evidence>
<dbReference type="SUPFAM" id="SSF49764">
    <property type="entry name" value="HSP20-like chaperones"/>
    <property type="match status" value="1"/>
</dbReference>
<keyword evidence="1" id="KW-0597">Phosphoprotein</keyword>
<reference evidence="5 6" key="1">
    <citation type="journal article" date="2009" name="Science">
        <title>Genome sequence, comparative analysis, and population genetics of the domestic horse.</title>
        <authorList>
            <consortium name="Broad Institute Genome Sequencing Platform"/>
            <consortium name="Broad Institute Whole Genome Assembly Team"/>
            <person name="Wade C.M."/>
            <person name="Giulotto E."/>
            <person name="Sigurdsson S."/>
            <person name="Zoli M."/>
            <person name="Gnerre S."/>
            <person name="Imsland F."/>
            <person name="Lear T.L."/>
            <person name="Adelson D.L."/>
            <person name="Bailey E."/>
            <person name="Bellone R.R."/>
            <person name="Bloecker H."/>
            <person name="Distl O."/>
            <person name="Edgar R.C."/>
            <person name="Garber M."/>
            <person name="Leeb T."/>
            <person name="Mauceli E."/>
            <person name="MacLeod J.N."/>
            <person name="Penedo M.C.T."/>
            <person name="Raison J.M."/>
            <person name="Sharpe T."/>
            <person name="Vogel J."/>
            <person name="Andersson L."/>
            <person name="Antczak D.F."/>
            <person name="Biagi T."/>
            <person name="Binns M.M."/>
            <person name="Chowdhary B.P."/>
            <person name="Coleman S.J."/>
            <person name="Della Valle G."/>
            <person name="Fryc S."/>
            <person name="Guerin G."/>
            <person name="Hasegawa T."/>
            <person name="Hill E.W."/>
            <person name="Jurka J."/>
            <person name="Kiialainen A."/>
            <person name="Lindgren G."/>
            <person name="Liu J."/>
            <person name="Magnani E."/>
            <person name="Mickelson J.R."/>
            <person name="Murray J."/>
            <person name="Nergadze S.G."/>
            <person name="Onofrio R."/>
            <person name="Pedroni S."/>
            <person name="Piras M.F."/>
            <person name="Raudsepp T."/>
            <person name="Rocchi M."/>
            <person name="Roeed K.H."/>
            <person name="Ryder O.A."/>
            <person name="Searle S."/>
            <person name="Skow L."/>
            <person name="Swinburne J.E."/>
            <person name="Syvaenen A.C."/>
            <person name="Tozaki T."/>
            <person name="Valberg S.J."/>
            <person name="Vaudin M."/>
            <person name="White J.R."/>
            <person name="Zody M.C."/>
            <person name="Lander E.S."/>
            <person name="Lindblad-Toh K."/>
        </authorList>
    </citation>
    <scope>NUCLEOTIDE SEQUENCE [LARGE SCALE GENOMIC DNA]</scope>
    <source>
        <strain evidence="5 6">Thoroughbred</strain>
    </source>
</reference>
<evidence type="ECO:0000313" key="6">
    <source>
        <dbReference type="Proteomes" id="UP000002281"/>
    </source>
</evidence>
<dbReference type="CDD" id="cd06495">
    <property type="entry name" value="p23_NUDCD3_like"/>
    <property type="match status" value="1"/>
</dbReference>
<dbReference type="FunCoup" id="A0A3Q2H1C8">
    <property type="interactions" value="2199"/>
</dbReference>
<sequence length="337" mass="37910">MEPGAAELYDQALLGILQHVGNVQDFLRVLFGFLYRKTDFYRLLRHPSDRMGFPPGAAQALVLQVFKTFDLMARQDDEKRRKELEEKIRRKEEEEAMAVAAAAAEQEPAPAPAPAQEVAQGSRKAELPGADAGAAQVPREPTALPKRQEQFQRNPDSYNGAVRENYTWSQDYTDLELKVPVPKHVVKGRQVSVALSSSSIRVAVLEGSGERVLMEGKFTHKINTESSLWSLEPGKCVLVSLSKAGEYWWSAILEGEEHIDIDQINKERSMATVDEEEHAVLDRLTFDYHQKLQGKPQSHELKVHEMLQKGWDAEGSPFRGQRFDPAMFNISPGAVQF</sequence>
<dbReference type="AlphaFoldDB" id="A0A3Q2H1C8"/>
<evidence type="ECO:0000256" key="1">
    <source>
        <dbReference type="ARBA" id="ARBA00022553"/>
    </source>
</evidence>
<dbReference type="FunFam" id="2.60.40.790:FF:000023">
    <property type="entry name" value="NudC domain-containing protein 3"/>
    <property type="match status" value="1"/>
</dbReference>
<name>A0A3Q2H1C8_HORSE</name>
<dbReference type="PROSITE" id="PS51203">
    <property type="entry name" value="CS"/>
    <property type="match status" value="1"/>
</dbReference>
<evidence type="ECO:0000259" key="4">
    <source>
        <dbReference type="PROSITE" id="PS51203"/>
    </source>
</evidence>
<feature type="region of interest" description="Disordered" evidence="3">
    <location>
        <begin position="95"/>
        <end position="159"/>
    </location>
</feature>
<protein>
    <recommendedName>
        <fullName evidence="2">NudC domain-containing protein 3</fullName>
    </recommendedName>
</protein>
<dbReference type="PANTHER" id="PTHR12356">
    <property type="entry name" value="NUCLEAR MOVEMENT PROTEIN NUDC"/>
    <property type="match status" value="1"/>
</dbReference>
<dbReference type="Ensembl" id="ENSECAT00000036086.2">
    <property type="protein sequence ID" value="ENSECAP00000026705.2"/>
    <property type="gene ID" value="ENSECAG00000022535.3"/>
</dbReference>
<dbReference type="Pfam" id="PF04969">
    <property type="entry name" value="CS"/>
    <property type="match status" value="1"/>
</dbReference>
<organism evidence="5 6">
    <name type="scientific">Equus caballus</name>
    <name type="common">Horse</name>
    <dbReference type="NCBI Taxonomy" id="9796"/>
    <lineage>
        <taxon>Eukaryota</taxon>
        <taxon>Metazoa</taxon>
        <taxon>Chordata</taxon>
        <taxon>Craniata</taxon>
        <taxon>Vertebrata</taxon>
        <taxon>Euteleostomi</taxon>
        <taxon>Mammalia</taxon>
        <taxon>Eutheria</taxon>
        <taxon>Laurasiatheria</taxon>
        <taxon>Perissodactyla</taxon>
        <taxon>Equidae</taxon>
        <taxon>Equus</taxon>
    </lineage>
</organism>
<accession>A0A3Q2H1C8</accession>
<feature type="compositionally biased region" description="Low complexity" evidence="3">
    <location>
        <begin position="97"/>
        <end position="120"/>
    </location>
</feature>
<evidence type="ECO:0000313" key="7">
    <source>
        <dbReference type="VGNC" id="VGNC:20939"/>
    </source>
</evidence>
<gene>
    <name evidence="5 7" type="primary">NUDCD3</name>
</gene>
<dbReference type="Pfam" id="PF14050">
    <property type="entry name" value="Nudc_N"/>
    <property type="match status" value="1"/>
</dbReference>
<dbReference type="GeneTree" id="ENSGT00940000158444"/>
<dbReference type="PANTHER" id="PTHR12356:SF19">
    <property type="entry name" value="NUDC DOMAIN-CONTAINING PROTEIN 3"/>
    <property type="match status" value="1"/>
</dbReference>
<dbReference type="InParanoid" id="A0A3Q2H1C8"/>
<feature type="domain" description="CS" evidence="4">
    <location>
        <begin position="161"/>
        <end position="253"/>
    </location>
</feature>
<dbReference type="InterPro" id="IPR008978">
    <property type="entry name" value="HSP20-like_chaperone"/>
</dbReference>
<evidence type="ECO:0000256" key="2">
    <source>
        <dbReference type="ARBA" id="ARBA00073504"/>
    </source>
</evidence>
<dbReference type="VGNC" id="VGNC:20939">
    <property type="gene designation" value="NUDCD3"/>
</dbReference>
<keyword evidence="6" id="KW-1185">Reference proteome</keyword>
<reference evidence="5" key="3">
    <citation type="submission" date="2025-09" db="UniProtKB">
        <authorList>
            <consortium name="Ensembl"/>
        </authorList>
    </citation>
    <scope>IDENTIFICATION</scope>
    <source>
        <strain evidence="5">Thoroughbred</strain>
    </source>
</reference>
<dbReference type="Bgee" id="ENSECAG00000022535">
    <property type="expression patterns" value="Expressed in gluteus medius and 23 other cell types or tissues"/>
</dbReference>
<proteinExistence type="predicted"/>
<dbReference type="STRING" id="9796.ENSECAP00000026705"/>
<dbReference type="InterPro" id="IPR037905">
    <property type="entry name" value="p23_NUDCD3"/>
</dbReference>
<evidence type="ECO:0000313" key="5">
    <source>
        <dbReference type="Ensembl" id="ENSECAP00000026705.2"/>
    </source>
</evidence>
<dbReference type="Gene3D" id="2.60.40.790">
    <property type="match status" value="1"/>
</dbReference>
<dbReference type="InterPro" id="IPR007052">
    <property type="entry name" value="CS_dom"/>
</dbReference>